<evidence type="ECO:0000256" key="1">
    <source>
        <dbReference type="SAM" id="MobiDB-lite"/>
    </source>
</evidence>
<keyword evidence="3" id="KW-1185">Reference proteome</keyword>
<protein>
    <recommendedName>
        <fullName evidence="4">DUF4105 domain-containing protein</fullName>
    </recommendedName>
</protein>
<sequence>MTLGASITLPFPRQGRIALVVRYKPSRNVPPPGEGHADVIMPSGAPVGFFVDVATERRGTLGFDVPGQVYGYAAFASYRPAYVNLADATAGNVVSGVLLIQATAREQDLFQRAWQAMRARPGTFTIAGWNCSSHAALAFHLAGLVGREIPGLDTPDNLFHELRRRHARRCEDHYGYLGFLPRESSGDELDLHCDVGIDAVRAPVTGPVPPRRPTSVGDGARPGA</sequence>
<reference evidence="2 3" key="2">
    <citation type="submission" date="2020-03" db="EMBL/GenBank/DDBJ databases">
        <title>Roseomonas stagni sp. nov., isolated from pond water in Japan.</title>
        <authorList>
            <person name="Furuhata K."/>
            <person name="Miyamoto H."/>
            <person name="Goto K."/>
        </authorList>
    </citation>
    <scope>NUCLEOTIDE SEQUENCE [LARGE SCALE GENOMIC DNA]</scope>
    <source>
        <strain evidence="2 3">PeD5</strain>
    </source>
</reference>
<evidence type="ECO:0008006" key="4">
    <source>
        <dbReference type="Google" id="ProtNLM"/>
    </source>
</evidence>
<evidence type="ECO:0000313" key="2">
    <source>
        <dbReference type="EMBL" id="NGM20152.1"/>
    </source>
</evidence>
<dbReference type="RefSeq" id="WP_164694061.1">
    <property type="nucleotide sequence ID" value="NZ_JAAIKB010000003.1"/>
</dbReference>
<dbReference type="Proteomes" id="UP000475385">
    <property type="component" value="Unassembled WGS sequence"/>
</dbReference>
<reference evidence="2 3" key="1">
    <citation type="submission" date="2020-02" db="EMBL/GenBank/DDBJ databases">
        <authorList>
            <person name="Kim H.M."/>
            <person name="Jeon C.O."/>
        </authorList>
    </citation>
    <scope>NUCLEOTIDE SEQUENCE [LARGE SCALE GENOMIC DNA]</scope>
    <source>
        <strain evidence="2 3">PeD5</strain>
    </source>
</reference>
<comment type="caution">
    <text evidence="2">The sequence shown here is derived from an EMBL/GenBank/DDBJ whole genome shotgun (WGS) entry which is preliminary data.</text>
</comment>
<dbReference type="AlphaFoldDB" id="A0A6M1LJ34"/>
<feature type="region of interest" description="Disordered" evidence="1">
    <location>
        <begin position="202"/>
        <end position="224"/>
    </location>
</feature>
<proteinExistence type="predicted"/>
<organism evidence="2 3">
    <name type="scientific">Falsiroseomonas algicola</name>
    <dbReference type="NCBI Taxonomy" id="2716930"/>
    <lineage>
        <taxon>Bacteria</taxon>
        <taxon>Pseudomonadati</taxon>
        <taxon>Pseudomonadota</taxon>
        <taxon>Alphaproteobacteria</taxon>
        <taxon>Acetobacterales</taxon>
        <taxon>Roseomonadaceae</taxon>
        <taxon>Falsiroseomonas</taxon>
    </lineage>
</organism>
<accession>A0A6M1LJ34</accession>
<name>A0A6M1LJ34_9PROT</name>
<evidence type="ECO:0000313" key="3">
    <source>
        <dbReference type="Proteomes" id="UP000475385"/>
    </source>
</evidence>
<gene>
    <name evidence="2" type="ORF">G3576_09015</name>
</gene>
<dbReference type="EMBL" id="JAAIKB010000003">
    <property type="protein sequence ID" value="NGM20152.1"/>
    <property type="molecule type" value="Genomic_DNA"/>
</dbReference>